<gene>
    <name evidence="3" type="ORF">SAMN04488056_11380</name>
</gene>
<dbReference type="EMBL" id="FOVR01000013">
    <property type="protein sequence ID" value="SFO81270.1"/>
    <property type="molecule type" value="Genomic_DNA"/>
</dbReference>
<dbReference type="Pfam" id="PF01266">
    <property type="entry name" value="DAO"/>
    <property type="match status" value="1"/>
</dbReference>
<dbReference type="InterPro" id="IPR006076">
    <property type="entry name" value="FAD-dep_OxRdtase"/>
</dbReference>
<reference evidence="3 4" key="1">
    <citation type="submission" date="2016-10" db="EMBL/GenBank/DDBJ databases">
        <authorList>
            <person name="de Groot N.N."/>
        </authorList>
    </citation>
    <scope>NUCLEOTIDE SEQUENCE [LARGE SCALE GENOMIC DNA]</scope>
    <source>
        <strain evidence="3 4">CGMCC 1.9157</strain>
    </source>
</reference>
<accession>A0A1I5K8B5</accession>
<dbReference type="AlphaFoldDB" id="A0A1I5K8B5"/>
<dbReference type="Gene3D" id="3.30.9.10">
    <property type="entry name" value="D-Amino Acid Oxidase, subunit A, domain 2"/>
    <property type="match status" value="1"/>
</dbReference>
<dbReference type="GO" id="GO:0005737">
    <property type="term" value="C:cytoplasm"/>
    <property type="evidence" value="ECO:0007669"/>
    <property type="project" value="TreeGrafter"/>
</dbReference>
<sequence length="365" mass="40106">MNTNFTIIGGGVVGMSLAWGLLKHGHTVAILDGSDGSFRASRGNFGLIWIQGKGAKAPHYAKWSRLSASLYADFADELTEATGIPLGLEQNGGFDYHFSEESLQKTVQSYERLKQEFDGDYPFEILCGEDLRKEEPTLGPDIVAGILHHDDGHLNPLKLLRALQQDVQQMGGTYLTNRHVVDVSKTDHFTLTCADNETFHSERVILAAGLGSRDLGPKMGFVAPLEPERGQVLITEKLPRMINRPSVTARQVDEGGIQIGATNERVGYDDGTTIDGIAFLAAEAIRTHPFLAKTKLVRSWGALRVMSKDGLPIYQQSQSMPGAYLVTCHSGITLSAVHGKLLPSWFDQKNDAPNLEKFSEDRFRL</sequence>
<protein>
    <submittedName>
        <fullName evidence="3">Glycine/D-amino acid oxidase</fullName>
    </submittedName>
</protein>
<dbReference type="SUPFAM" id="SSF54373">
    <property type="entry name" value="FAD-linked reductases, C-terminal domain"/>
    <property type="match status" value="1"/>
</dbReference>
<name>A0A1I5K8B5_9HYPH</name>
<dbReference type="Proteomes" id="UP000199236">
    <property type="component" value="Unassembled WGS sequence"/>
</dbReference>
<dbReference type="GO" id="GO:0016491">
    <property type="term" value="F:oxidoreductase activity"/>
    <property type="evidence" value="ECO:0007669"/>
    <property type="project" value="UniProtKB-KW"/>
</dbReference>
<dbReference type="SUPFAM" id="SSF51905">
    <property type="entry name" value="FAD/NAD(P)-binding domain"/>
    <property type="match status" value="1"/>
</dbReference>
<dbReference type="PANTHER" id="PTHR13847">
    <property type="entry name" value="SARCOSINE DEHYDROGENASE-RELATED"/>
    <property type="match status" value="1"/>
</dbReference>
<dbReference type="OrthoDB" id="6949587at2"/>
<evidence type="ECO:0000313" key="3">
    <source>
        <dbReference type="EMBL" id="SFO81270.1"/>
    </source>
</evidence>
<dbReference type="RefSeq" id="WP_090074938.1">
    <property type="nucleotide sequence ID" value="NZ_FOVR01000013.1"/>
</dbReference>
<evidence type="ECO:0000259" key="2">
    <source>
        <dbReference type="Pfam" id="PF01266"/>
    </source>
</evidence>
<organism evidence="3 4">
    <name type="scientific">Cohaesibacter marisflavi</name>
    <dbReference type="NCBI Taxonomy" id="655353"/>
    <lineage>
        <taxon>Bacteria</taxon>
        <taxon>Pseudomonadati</taxon>
        <taxon>Pseudomonadota</taxon>
        <taxon>Alphaproteobacteria</taxon>
        <taxon>Hyphomicrobiales</taxon>
        <taxon>Cohaesibacteraceae</taxon>
    </lineage>
</organism>
<dbReference type="STRING" id="655353.SAMN04488056_11380"/>
<proteinExistence type="predicted"/>
<dbReference type="PANTHER" id="PTHR13847:SF289">
    <property type="entry name" value="GLYCINE OXIDASE"/>
    <property type="match status" value="1"/>
</dbReference>
<feature type="domain" description="FAD dependent oxidoreductase" evidence="2">
    <location>
        <begin position="6"/>
        <end position="342"/>
    </location>
</feature>
<evidence type="ECO:0000256" key="1">
    <source>
        <dbReference type="ARBA" id="ARBA00023002"/>
    </source>
</evidence>
<dbReference type="Gene3D" id="3.50.50.60">
    <property type="entry name" value="FAD/NAD(P)-binding domain"/>
    <property type="match status" value="1"/>
</dbReference>
<evidence type="ECO:0000313" key="4">
    <source>
        <dbReference type="Proteomes" id="UP000199236"/>
    </source>
</evidence>
<keyword evidence="4" id="KW-1185">Reference proteome</keyword>
<keyword evidence="1" id="KW-0560">Oxidoreductase</keyword>
<dbReference type="InterPro" id="IPR036188">
    <property type="entry name" value="FAD/NAD-bd_sf"/>
</dbReference>